<evidence type="ECO:0000256" key="8">
    <source>
        <dbReference type="ARBA" id="ARBA00023004"/>
    </source>
</evidence>
<dbReference type="EC" id="1.7.99.4" evidence="12"/>
<dbReference type="Gene3D" id="2.20.25.90">
    <property type="entry name" value="ADC-like domains"/>
    <property type="match status" value="1"/>
</dbReference>
<evidence type="ECO:0000256" key="1">
    <source>
        <dbReference type="ARBA" id="ARBA00001942"/>
    </source>
</evidence>
<keyword evidence="9" id="KW-0411">Iron-sulfur</keyword>
<dbReference type="Gene3D" id="2.40.40.20">
    <property type="match status" value="1"/>
</dbReference>
<dbReference type="Pfam" id="PF00384">
    <property type="entry name" value="Molybdopterin"/>
    <property type="match status" value="1"/>
</dbReference>
<dbReference type="SUPFAM" id="SSF50692">
    <property type="entry name" value="ADC-like"/>
    <property type="match status" value="1"/>
</dbReference>
<evidence type="ECO:0000256" key="4">
    <source>
        <dbReference type="ARBA" id="ARBA00022485"/>
    </source>
</evidence>
<keyword evidence="8" id="KW-0408">Iron</keyword>
<accession>A0A3B0ZZ96</accession>
<evidence type="ECO:0000256" key="5">
    <source>
        <dbReference type="ARBA" id="ARBA00022505"/>
    </source>
</evidence>
<dbReference type="GO" id="GO:0051539">
    <property type="term" value="F:4 iron, 4 sulfur cluster binding"/>
    <property type="evidence" value="ECO:0007669"/>
    <property type="project" value="UniProtKB-KW"/>
</dbReference>
<evidence type="ECO:0000256" key="9">
    <source>
        <dbReference type="ARBA" id="ARBA00023014"/>
    </source>
</evidence>
<dbReference type="InterPro" id="IPR050123">
    <property type="entry name" value="Prok_molybdopt-oxidoreductase"/>
</dbReference>
<comment type="cofactor">
    <cofactor evidence="1">
        <name>Mo-bis(molybdopterin guanine dinucleotide)</name>
        <dbReference type="ChEBI" id="CHEBI:60539"/>
    </cofactor>
</comment>
<dbReference type="GO" id="GO:0016491">
    <property type="term" value="F:oxidoreductase activity"/>
    <property type="evidence" value="ECO:0007669"/>
    <property type="project" value="UniProtKB-KW"/>
</dbReference>
<dbReference type="Gene3D" id="1.10.10.1100">
    <property type="entry name" value="BFD-like [2Fe-2S]-binding domain"/>
    <property type="match status" value="1"/>
</dbReference>
<evidence type="ECO:0000256" key="2">
    <source>
        <dbReference type="ARBA" id="ARBA00001966"/>
    </source>
</evidence>
<dbReference type="InterPro" id="IPR041854">
    <property type="entry name" value="BFD-like_2Fe2S-bd_dom_sf"/>
</dbReference>
<reference evidence="12" key="1">
    <citation type="submission" date="2018-06" db="EMBL/GenBank/DDBJ databases">
        <authorList>
            <person name="Zhirakovskaya E."/>
        </authorList>
    </citation>
    <scope>NUCLEOTIDE SEQUENCE</scope>
</reference>
<dbReference type="CDD" id="cd02791">
    <property type="entry name" value="MopB_CT_Nitrate-R-NapA-like"/>
    <property type="match status" value="1"/>
</dbReference>
<sequence>MSLEVQTTCPYCGVGCGVIASIDDAGSMSVKGDPNHPANYSRLCSKGAALADTIGMDGRVLYPEVDGVEYSWEHALGYAARKFNAIIEEYGADSVAFYVSGQLMTEDYYVANKLMKGFIGSANIDTNSRLCMSSAVAAYKRAFGSDTVPCCYEDLERAKLIVLTGSNTAWCHPVLYQRIVKAKKINPDLMVVVIDPRQTATCDVADQHLAIQSGTDQLLFKGLLNYLAQQDEVNHLFVSQFTEGMDACIEETKRSMASLDRVATACGLLASDVERFYKLFARTERVVTVFSQGINQWSYGTDNGNAIINCHLLTGRIGRPGMGPFSFTGQPNAMGGREVGGLANQLAAHMDIENKQHRQLVKEFWDAPSMPEKTGLKAIDLFKSMHNGTVKAIWIMATNPAVSLPDSNFVREALDKCEFVVVSDCMRNTDTTQYANILFPAQTWGERDGTVTNSERRISRQRAFLPTPGQARPDWWIISKVAQQMGYKKSFNYECPFEIFKEHASLSGYKNTSGKDGVPRDFDISGYVDIDEPSYDAMRPLQWPITKDAPNGTPRMFTDGQFFTPSAKAQFITTEPYQPVSQISKTYPLILNTGRIRDQWHTMTRTGKSARLSGHIQESFIALHTDDAMQYGISENSLVTVTSAKGQVVVRANICDTQQRDNVFIPMHWNDQFSGSSVVSKLIDNVVDPVSGQPEFKYTAVAIKEKVPAWYGFILSRRKLKISHASYWSVSRGRGLWRYEVAGDEAAGDWANCARQLLCQNANNVEWVEYFDSAQGRYRGARIENGHLESCIFIGPEQDLPERDWLAQLLSKEVLKDDERISVLTGKPLSGQHDVGRIICSCFSVGVNTLIDTIQKQHLTTVEAIGEALKAGTNCGSCVPELKRLINLV</sequence>
<keyword evidence="5" id="KW-0500">Molybdenum</keyword>
<feature type="domain" description="4Fe-4S Mo/W bis-MGD-type" evidence="11">
    <location>
        <begin position="2"/>
        <end position="58"/>
    </location>
</feature>
<dbReference type="GO" id="GO:0043546">
    <property type="term" value="F:molybdopterin cofactor binding"/>
    <property type="evidence" value="ECO:0007669"/>
    <property type="project" value="InterPro"/>
</dbReference>
<dbReference type="Pfam" id="PF04324">
    <property type="entry name" value="Fer2_BFD"/>
    <property type="match status" value="1"/>
</dbReference>
<dbReference type="InterPro" id="IPR007419">
    <property type="entry name" value="BFD-like_2Fe2S-bd_dom"/>
</dbReference>
<keyword evidence="10" id="KW-0534">Nitrate assimilation</keyword>
<dbReference type="GO" id="GO:0016020">
    <property type="term" value="C:membrane"/>
    <property type="evidence" value="ECO:0007669"/>
    <property type="project" value="TreeGrafter"/>
</dbReference>
<dbReference type="Gene3D" id="3.40.228.10">
    <property type="entry name" value="Dimethylsulfoxide Reductase, domain 2"/>
    <property type="match status" value="1"/>
</dbReference>
<dbReference type="PANTHER" id="PTHR43105">
    <property type="entry name" value="RESPIRATORY NITRATE REDUCTASE"/>
    <property type="match status" value="1"/>
</dbReference>
<comment type="similarity">
    <text evidence="3">Belongs to the prokaryotic molybdopterin-containing oxidoreductase family. NasA/NapA/NarB subfamily.</text>
</comment>
<dbReference type="InterPro" id="IPR006963">
    <property type="entry name" value="Mopterin_OxRdtase_4Fe-4S_dom"/>
</dbReference>
<dbReference type="EMBL" id="UOFT01000008">
    <property type="protein sequence ID" value="VAW91289.1"/>
    <property type="molecule type" value="Genomic_DNA"/>
</dbReference>
<dbReference type="SUPFAM" id="SSF53706">
    <property type="entry name" value="Formate dehydrogenase/DMSO reductase, domains 1-3"/>
    <property type="match status" value="1"/>
</dbReference>
<organism evidence="12">
    <name type="scientific">hydrothermal vent metagenome</name>
    <dbReference type="NCBI Taxonomy" id="652676"/>
    <lineage>
        <taxon>unclassified sequences</taxon>
        <taxon>metagenomes</taxon>
        <taxon>ecological metagenomes</taxon>
    </lineage>
</organism>
<dbReference type="InterPro" id="IPR006656">
    <property type="entry name" value="Mopterin_OxRdtase"/>
</dbReference>
<name>A0A3B0ZZ96_9ZZZZ</name>
<protein>
    <submittedName>
        <fullName evidence="12">Assimilatory nitrate reductase large subunit</fullName>
        <ecNumber evidence="12">1.7.99.4</ecNumber>
    </submittedName>
</protein>
<dbReference type="Pfam" id="PF01568">
    <property type="entry name" value="Molydop_binding"/>
    <property type="match status" value="1"/>
</dbReference>
<dbReference type="InterPro" id="IPR006657">
    <property type="entry name" value="MoPterin_dinucl-bd_dom"/>
</dbReference>
<proteinExistence type="inferred from homology"/>
<evidence type="ECO:0000256" key="10">
    <source>
        <dbReference type="ARBA" id="ARBA00023063"/>
    </source>
</evidence>
<evidence type="ECO:0000313" key="12">
    <source>
        <dbReference type="EMBL" id="VAW91289.1"/>
    </source>
</evidence>
<evidence type="ECO:0000256" key="7">
    <source>
        <dbReference type="ARBA" id="ARBA00023002"/>
    </source>
</evidence>
<keyword evidence="7 12" id="KW-0560">Oxidoreductase</keyword>
<dbReference type="InterPro" id="IPR009010">
    <property type="entry name" value="Asp_de-COase-like_dom_sf"/>
</dbReference>
<evidence type="ECO:0000256" key="3">
    <source>
        <dbReference type="ARBA" id="ARBA00008747"/>
    </source>
</evidence>
<keyword evidence="6" id="KW-0479">Metal-binding</keyword>
<dbReference type="InterPro" id="IPR027467">
    <property type="entry name" value="MopterinOxRdtase_cofactor_BS"/>
</dbReference>
<evidence type="ECO:0000256" key="6">
    <source>
        <dbReference type="ARBA" id="ARBA00022723"/>
    </source>
</evidence>
<dbReference type="PANTHER" id="PTHR43105:SF9">
    <property type="entry name" value="NADPH-FE(3+) OXIDOREDUCTASE SUBUNIT ALPHA"/>
    <property type="match status" value="1"/>
</dbReference>
<dbReference type="InterPro" id="IPR041957">
    <property type="entry name" value="CT_Nitrate-R-NapA-like"/>
</dbReference>
<dbReference type="Pfam" id="PF04879">
    <property type="entry name" value="Molybdop_Fe4S4"/>
    <property type="match status" value="1"/>
</dbReference>
<dbReference type="Gene3D" id="3.40.50.740">
    <property type="match status" value="1"/>
</dbReference>
<dbReference type="CDD" id="cd02754">
    <property type="entry name" value="MopB_Nitrate-R-NapA-like"/>
    <property type="match status" value="1"/>
</dbReference>
<dbReference type="GO" id="GO:0042128">
    <property type="term" value="P:nitrate assimilation"/>
    <property type="evidence" value="ECO:0007669"/>
    <property type="project" value="UniProtKB-KW"/>
</dbReference>
<gene>
    <name evidence="12" type="ORF">MNBD_GAMMA23-1452</name>
</gene>
<dbReference type="GO" id="GO:0046872">
    <property type="term" value="F:metal ion binding"/>
    <property type="evidence" value="ECO:0007669"/>
    <property type="project" value="UniProtKB-KW"/>
</dbReference>
<comment type="cofactor">
    <cofactor evidence="2">
        <name>[4Fe-4S] cluster</name>
        <dbReference type="ChEBI" id="CHEBI:49883"/>
    </cofactor>
</comment>
<evidence type="ECO:0000259" key="11">
    <source>
        <dbReference type="PROSITE" id="PS51669"/>
    </source>
</evidence>
<dbReference type="PROSITE" id="PS00551">
    <property type="entry name" value="MOLYBDOPTERIN_PROK_1"/>
    <property type="match status" value="1"/>
</dbReference>
<dbReference type="SMART" id="SM00926">
    <property type="entry name" value="Molybdop_Fe4S4"/>
    <property type="match status" value="1"/>
</dbReference>
<dbReference type="AlphaFoldDB" id="A0A3B0ZZ96"/>
<keyword evidence="4" id="KW-0004">4Fe-4S</keyword>
<dbReference type="PROSITE" id="PS51669">
    <property type="entry name" value="4FE4S_MOW_BIS_MGD"/>
    <property type="match status" value="1"/>
</dbReference>